<gene>
    <name evidence="2" type="ORF">Airi02_098500</name>
</gene>
<name>A0A9W6SFI3_9ACTN</name>
<evidence type="ECO:0000256" key="1">
    <source>
        <dbReference type="SAM" id="MobiDB-lite"/>
    </source>
</evidence>
<dbReference type="SUPFAM" id="SSF48452">
    <property type="entry name" value="TPR-like"/>
    <property type="match status" value="2"/>
</dbReference>
<dbReference type="AlphaFoldDB" id="A0A9W6SFI3"/>
<dbReference type="SUPFAM" id="SSF52540">
    <property type="entry name" value="P-loop containing nucleoside triphosphate hydrolases"/>
    <property type="match status" value="1"/>
</dbReference>
<dbReference type="PANTHER" id="PTHR46082:SF6">
    <property type="entry name" value="AAA+ ATPASE DOMAIN-CONTAINING PROTEIN-RELATED"/>
    <property type="match status" value="1"/>
</dbReference>
<protein>
    <submittedName>
        <fullName evidence="2">ATP/GTP-binding protein</fullName>
    </submittedName>
</protein>
<accession>A0A9W6SFI3</accession>
<dbReference type="InterPro" id="IPR011990">
    <property type="entry name" value="TPR-like_helical_dom_sf"/>
</dbReference>
<dbReference type="Gene3D" id="1.25.40.10">
    <property type="entry name" value="Tetratricopeptide repeat domain"/>
    <property type="match status" value="2"/>
</dbReference>
<dbReference type="InterPro" id="IPR053137">
    <property type="entry name" value="NLR-like"/>
</dbReference>
<organism evidence="2 3">
    <name type="scientific">Actinoallomurus iriomotensis</name>
    <dbReference type="NCBI Taxonomy" id="478107"/>
    <lineage>
        <taxon>Bacteria</taxon>
        <taxon>Bacillati</taxon>
        <taxon>Actinomycetota</taxon>
        <taxon>Actinomycetes</taxon>
        <taxon>Streptosporangiales</taxon>
        <taxon>Thermomonosporaceae</taxon>
        <taxon>Actinoallomurus</taxon>
    </lineage>
</organism>
<reference evidence="2" key="1">
    <citation type="submission" date="2023-03" db="EMBL/GenBank/DDBJ databases">
        <title>Actinoallomurus iriomotensis NBRC 103684.</title>
        <authorList>
            <person name="Ichikawa N."/>
            <person name="Sato H."/>
            <person name="Tonouchi N."/>
        </authorList>
    </citation>
    <scope>NUCLEOTIDE SEQUENCE</scope>
    <source>
        <strain evidence="2">NBRC 103684</strain>
    </source>
</reference>
<proteinExistence type="predicted"/>
<dbReference type="Pfam" id="PF13424">
    <property type="entry name" value="TPR_12"/>
    <property type="match status" value="1"/>
</dbReference>
<dbReference type="InterPro" id="IPR027417">
    <property type="entry name" value="P-loop_NTPase"/>
</dbReference>
<dbReference type="Proteomes" id="UP001165074">
    <property type="component" value="Unassembled WGS sequence"/>
</dbReference>
<dbReference type="EMBL" id="BSTK01000023">
    <property type="protein sequence ID" value="GLY91922.1"/>
    <property type="molecule type" value="Genomic_DNA"/>
</dbReference>
<dbReference type="PANTHER" id="PTHR46082">
    <property type="entry name" value="ATP/GTP-BINDING PROTEIN-RELATED"/>
    <property type="match status" value="1"/>
</dbReference>
<sequence length="741" mass="78748">MAASPDAGATGDLPVRQDAHARRDAYTSGGPMTINVHSPESGDGRGDGRGVLWPPLGRLPEQVRGRDMLVGRLTDLVETPDGRAHVLAGLGGMGKSTVALRVAEVALAQGRRVWWVPGLDGSSLASALLGLAQVLGAGAGAVEAARAGRTDPSDVVWGRLEAHRGWVLVIDNADDLELLEVAGRPVGDGNGWVRGSRAGLVVVTSRDGDMRHWGRSVELHPVGWLSDEDGGRVLLDLAPRAGDRAEAEALSARLGGLALALHHAGSQLSSPFSAEQSFARYRAALEAGFAALLGPPGAVDDREVVTRTWEVSLEQLAGAGVPQARELLGVLAWFAGAVPIPVEGLDREVLGRVCRYAGPAGVGVGLEALVSVGLIETSTSAGDAASGQESGRGRVMMHPLVAETIRHQFGAGDAGRLTASVAVDLLAAATGELDAQDPGDWPAWSAWLPHLEELLSTASTLVEEASLVTLANAAADAALTLVWAGSYAAALAVAEAGLHSTRRLGAEHRATIELRNREADAHNFLGHAAEAERLYREVLQARERVLGTDHPDTLGTRHAIARMVAKQGDAAEAERLYRDVLQARERVLGTDHPDTLGTRHEIARMVAKQGDAAEAERLYRDVLHVEERVLGTDYPQTLATRYEIARMVAEQGDVAEGERLFRDVLHVEERVLGTDHPSTLATRHEIARMVTEQGDVAEGERLYRDVLQARERVLGTDHPSTRITARSLRALTEPTDEAADE</sequence>
<evidence type="ECO:0000313" key="2">
    <source>
        <dbReference type="EMBL" id="GLY91922.1"/>
    </source>
</evidence>
<dbReference type="Pfam" id="PF13374">
    <property type="entry name" value="TPR_10"/>
    <property type="match status" value="3"/>
</dbReference>
<dbReference type="Gene3D" id="3.40.50.300">
    <property type="entry name" value="P-loop containing nucleotide triphosphate hydrolases"/>
    <property type="match status" value="1"/>
</dbReference>
<comment type="caution">
    <text evidence="2">The sequence shown here is derived from an EMBL/GenBank/DDBJ whole genome shotgun (WGS) entry which is preliminary data.</text>
</comment>
<evidence type="ECO:0000313" key="3">
    <source>
        <dbReference type="Proteomes" id="UP001165074"/>
    </source>
</evidence>
<keyword evidence="3" id="KW-1185">Reference proteome</keyword>
<feature type="region of interest" description="Disordered" evidence="1">
    <location>
        <begin position="24"/>
        <end position="56"/>
    </location>
</feature>